<evidence type="ECO:0000256" key="1">
    <source>
        <dbReference type="SAM" id="MobiDB-lite"/>
    </source>
</evidence>
<organism evidence="3 4">
    <name type="scientific">Glossina fuscipes</name>
    <dbReference type="NCBI Taxonomy" id="7396"/>
    <lineage>
        <taxon>Eukaryota</taxon>
        <taxon>Metazoa</taxon>
        <taxon>Ecdysozoa</taxon>
        <taxon>Arthropoda</taxon>
        <taxon>Hexapoda</taxon>
        <taxon>Insecta</taxon>
        <taxon>Pterygota</taxon>
        <taxon>Neoptera</taxon>
        <taxon>Endopterygota</taxon>
        <taxon>Diptera</taxon>
        <taxon>Brachycera</taxon>
        <taxon>Muscomorpha</taxon>
        <taxon>Hippoboscoidea</taxon>
        <taxon>Glossinidae</taxon>
        <taxon>Glossina</taxon>
    </lineage>
</organism>
<dbReference type="GO" id="GO:0007259">
    <property type="term" value="P:cell surface receptor signaling pathway via JAK-STAT"/>
    <property type="evidence" value="ECO:0007669"/>
    <property type="project" value="InterPro"/>
</dbReference>
<name>A0A9C6E432_9MUSC</name>
<sequence length="440" mass="50819">MTFKRYKGEDNELICMAGTKIASKLKEITSEQLDAQRCCNDIAARGNSGNDNQRLNHIKKETNNNLHCNENYNLFITKRQQRPLTRSLLIMLIIIITLVQMPQNSRVTAAVITKYQQQLLSDESAEKLSSSSSSSSSSATSLLSSLSPTQRSTRLRKRHSNYLYFHNNMHEHPTNVEWQNPCGGIFEPQTTNAYDDHFLRPPVRHYLKQLRRTAGFEYRTLNETLKDIDTSDMATWRLHRSRYKFLPALKSNSSVALKRWYRNMQTFVASFAYLGRIQYKWDLAKVMHASKTSHELNELLISARRLLCEIETAINGSYPRKNQQKLTITTRETMNKRLKFHTREYGEMGVVVEADLIDLKFAKDAYYKYLLNMWKILRRQTKRRSPLTIDSIESNLSYVSNSVANEDEDVSFNISLLSPPGEDASISESLEAFSQADQIN</sequence>
<keyword evidence="2" id="KW-1133">Transmembrane helix</keyword>
<keyword evidence="2" id="KW-0812">Transmembrane</keyword>
<feature type="compositionally biased region" description="Low complexity" evidence="1">
    <location>
        <begin position="128"/>
        <end position="147"/>
    </location>
</feature>
<keyword evidence="2" id="KW-0472">Membrane</keyword>
<dbReference type="RefSeq" id="XP_037900394.1">
    <property type="nucleotide sequence ID" value="XM_038044466.1"/>
</dbReference>
<accession>A0A9C6E432</accession>
<protein>
    <submittedName>
        <fullName evidence="4">Uncharacterized protein LOC119644747</fullName>
    </submittedName>
</protein>
<keyword evidence="3" id="KW-1185">Reference proteome</keyword>
<proteinExistence type="predicted"/>
<evidence type="ECO:0000313" key="3">
    <source>
        <dbReference type="Proteomes" id="UP000092443"/>
    </source>
</evidence>
<dbReference type="GO" id="GO:0001700">
    <property type="term" value="P:embryonic development via the syncytial blastoderm"/>
    <property type="evidence" value="ECO:0007669"/>
    <property type="project" value="InterPro"/>
</dbReference>
<dbReference type="Pfam" id="PF15972">
    <property type="entry name" value="Unpaired"/>
    <property type="match status" value="1"/>
</dbReference>
<evidence type="ECO:0000256" key="2">
    <source>
        <dbReference type="SAM" id="Phobius"/>
    </source>
</evidence>
<feature type="region of interest" description="Disordered" evidence="1">
    <location>
        <begin position="128"/>
        <end position="154"/>
    </location>
</feature>
<dbReference type="Proteomes" id="UP000092443">
    <property type="component" value="Unplaced"/>
</dbReference>
<evidence type="ECO:0000313" key="4">
    <source>
        <dbReference type="RefSeq" id="XP_037900394.1"/>
    </source>
</evidence>
<dbReference type="AlphaFoldDB" id="A0A9C6E432"/>
<dbReference type="GeneID" id="119644747"/>
<dbReference type="KEGG" id="gfs:119644747"/>
<reference evidence="4" key="1">
    <citation type="submission" date="2025-08" db="UniProtKB">
        <authorList>
            <consortium name="RefSeq"/>
        </authorList>
    </citation>
    <scope>IDENTIFICATION</scope>
    <source>
        <tissue evidence="4">Whole body pupa</tissue>
    </source>
</reference>
<feature type="transmembrane region" description="Helical" evidence="2">
    <location>
        <begin position="84"/>
        <end position="101"/>
    </location>
</feature>
<dbReference type="InterPro" id="IPR031901">
    <property type="entry name" value="Unpaired"/>
</dbReference>
<gene>
    <name evidence="4" type="primary">LOC119644747</name>
</gene>